<dbReference type="InterPro" id="IPR036291">
    <property type="entry name" value="NAD(P)-bd_dom_sf"/>
</dbReference>
<dbReference type="EMBL" id="LR746496">
    <property type="protein sequence ID" value="CAA7599404.1"/>
    <property type="molecule type" value="Genomic_DNA"/>
</dbReference>
<reference evidence="3" key="2">
    <citation type="submission" date="2020-01" db="EMBL/GenBank/DDBJ databases">
        <authorList>
            <person name="Hornung B."/>
        </authorList>
    </citation>
    <scope>NUCLEOTIDE SEQUENCE</scope>
    <source>
        <strain evidence="3">PacBioINE</strain>
    </source>
</reference>
<name>A0A8S0WKI7_9FIRM</name>
<evidence type="ECO:0000313" key="3">
    <source>
        <dbReference type="EMBL" id="CAA7599404.1"/>
    </source>
</evidence>
<keyword evidence="2" id="KW-0560">Oxidoreductase</keyword>
<organism evidence="3">
    <name type="scientific">Acididesulfobacillus acetoxydans</name>
    <dbReference type="NCBI Taxonomy" id="1561005"/>
    <lineage>
        <taxon>Bacteria</taxon>
        <taxon>Bacillati</taxon>
        <taxon>Bacillota</taxon>
        <taxon>Clostridia</taxon>
        <taxon>Eubacteriales</taxon>
        <taxon>Peptococcaceae</taxon>
        <taxon>Acididesulfobacillus</taxon>
    </lineage>
</organism>
<keyword evidence="5" id="KW-1185">Reference proteome</keyword>
<comment type="similarity">
    <text evidence="1">Belongs to the short-chain dehydrogenases/reductases (SDR) family.</text>
</comment>
<dbReference type="InterPro" id="IPR002347">
    <property type="entry name" value="SDR_fam"/>
</dbReference>
<evidence type="ECO:0000256" key="2">
    <source>
        <dbReference type="ARBA" id="ARBA00023002"/>
    </source>
</evidence>
<dbReference type="Proteomes" id="UP000836597">
    <property type="component" value="Chromosome"/>
</dbReference>
<gene>
    <name evidence="3" type="ORF">DEACI_0026</name>
    <name evidence="4" type="ORF">DEACI_1241</name>
</gene>
<evidence type="ECO:0000313" key="5">
    <source>
        <dbReference type="Proteomes" id="UP001071230"/>
    </source>
</evidence>
<evidence type="ECO:0000313" key="4">
    <source>
        <dbReference type="EMBL" id="CEJ06790.1"/>
    </source>
</evidence>
<proteinExistence type="inferred from homology"/>
<dbReference type="GO" id="GO:0016491">
    <property type="term" value="F:oxidoreductase activity"/>
    <property type="evidence" value="ECO:0007669"/>
    <property type="project" value="UniProtKB-KW"/>
</dbReference>
<dbReference type="KEGG" id="aacx:DEACI_0026"/>
<reference evidence="4" key="1">
    <citation type="submission" date="2014-11" db="EMBL/GenBank/DDBJ databases">
        <authorList>
            <person name="Hornung B.V."/>
        </authorList>
    </citation>
    <scope>NUCLEOTIDE SEQUENCE</scope>
    <source>
        <strain evidence="4">INE</strain>
    </source>
</reference>
<dbReference type="PANTHER" id="PTHR43477:SF1">
    <property type="entry name" value="DIHYDROANTICAPSIN 7-DEHYDROGENASE"/>
    <property type="match status" value="1"/>
</dbReference>
<dbReference type="RefSeq" id="WP_240983219.1">
    <property type="nucleotide sequence ID" value="NZ_CDGJ01000033.1"/>
</dbReference>
<accession>A0A8S0WKI7</accession>
<evidence type="ECO:0000256" key="1">
    <source>
        <dbReference type="ARBA" id="ARBA00006484"/>
    </source>
</evidence>
<dbReference type="InterPro" id="IPR051122">
    <property type="entry name" value="SDR_DHRS6-like"/>
</dbReference>
<dbReference type="Gene3D" id="3.40.50.720">
    <property type="entry name" value="NAD(P)-binding Rossmann-like Domain"/>
    <property type="match status" value="1"/>
</dbReference>
<dbReference type="EMBL" id="CDGJ01000033">
    <property type="protein sequence ID" value="CEJ06790.1"/>
    <property type="molecule type" value="Genomic_DNA"/>
</dbReference>
<dbReference type="PANTHER" id="PTHR43477">
    <property type="entry name" value="DIHYDROANTICAPSIN 7-DEHYDROGENASE"/>
    <property type="match status" value="1"/>
</dbReference>
<sequence length="50" mass="5378">MRLREQMRAQTPLGRLGQARDVANAYLFLASDEAAFINGAVLSVDGGLTL</sequence>
<dbReference type="Pfam" id="PF13561">
    <property type="entry name" value="adh_short_C2"/>
    <property type="match status" value="1"/>
</dbReference>
<dbReference type="SUPFAM" id="SSF51735">
    <property type="entry name" value="NAD(P)-binding Rossmann-fold domains"/>
    <property type="match status" value="1"/>
</dbReference>
<dbReference type="Proteomes" id="UP001071230">
    <property type="component" value="Unassembled WGS sequence"/>
</dbReference>
<dbReference type="AlphaFoldDB" id="A0A8S0WKI7"/>
<protein>
    <submittedName>
        <fullName evidence="3">Enoyl-(Acyl carrier protein) reductase</fullName>
    </submittedName>
</protein>